<gene>
    <name evidence="1" type="ordered locus">CLJU_c35810</name>
    <name evidence="2" type="ORF">WX45_01340</name>
</gene>
<dbReference type="HOGENOM" id="CLU_2286532_0_0_9"/>
<name>D8GT23_CLOLD</name>
<evidence type="ECO:0000313" key="4">
    <source>
        <dbReference type="Proteomes" id="UP000077020"/>
    </source>
</evidence>
<dbReference type="AlphaFoldDB" id="D8GT23"/>
<sequence length="101" mass="11877">MCIIEDTAAKCYKLCEEMIREFDLKILNFFNEKDKENNYIESFDRKGNKDIFPLTSIAFGGMYGNVNRFKDVDEIGEYMSTLKKQAKGNRDRSSYIIDEVY</sequence>
<evidence type="ECO:0000313" key="3">
    <source>
        <dbReference type="Proteomes" id="UP000001656"/>
    </source>
</evidence>
<dbReference type="STRING" id="748727.CLJU_c35810"/>
<dbReference type="EMBL" id="CP001666">
    <property type="protein sequence ID" value="ADK16622.1"/>
    <property type="molecule type" value="Genomic_DNA"/>
</dbReference>
<protein>
    <submittedName>
        <fullName evidence="1">Uncharacterized protein</fullName>
    </submittedName>
</protein>
<accession>D8GT23</accession>
<dbReference type="Proteomes" id="UP000001656">
    <property type="component" value="Chromosome"/>
</dbReference>
<reference evidence="1 3" key="2">
    <citation type="journal article" date="2010" name="Proc. Natl. Acad. Sci. U.S.A.">
        <title>Clostridium ljungdahlii represents a microbial production platform based on syngas.</title>
        <authorList>
            <person name="Kopke M."/>
            <person name="Held C."/>
            <person name="Hujer S."/>
            <person name="Liesegang H."/>
            <person name="Wiezer A."/>
            <person name="Wollherr A."/>
            <person name="Ehrenreich A."/>
            <person name="Liebl W."/>
            <person name="Gottschalk G."/>
            <person name="Durre P."/>
        </authorList>
    </citation>
    <scope>NUCLEOTIDE SEQUENCE [LARGE SCALE GENOMIC DNA]</scope>
    <source>
        <strain evidence="3">ATCC 55383 / DSM 13528 / PETC</strain>
        <strain evidence="1">DSM 13528</strain>
    </source>
</reference>
<evidence type="ECO:0000313" key="2">
    <source>
        <dbReference type="EMBL" id="OAA89508.1"/>
    </source>
</evidence>
<dbReference type="eggNOG" id="COG2199">
    <property type="taxonomic scope" value="Bacteria"/>
</dbReference>
<dbReference type="EMBL" id="LITS01000001">
    <property type="protein sequence ID" value="OAA89508.1"/>
    <property type="molecule type" value="Genomic_DNA"/>
</dbReference>
<reference evidence="2 4" key="3">
    <citation type="journal article" date="2016" name="Biotechnol. Bioeng.">
        <title>Traits of selected Clostridium strains for syngas fermentation to ethanol.</title>
        <authorList>
            <person name="Martin M.E."/>
            <person name="Richter H."/>
            <person name="Saha S."/>
            <person name="Angenent L.T."/>
        </authorList>
    </citation>
    <scope>NUCLEOTIDE SEQUENCE [LARGE SCALE GENOMIC DNA]</scope>
    <source>
        <strain evidence="2 4">PETC</strain>
    </source>
</reference>
<proteinExistence type="predicted"/>
<reference evidence="1" key="1">
    <citation type="submission" date="2009-07" db="EMBL/GenBank/DDBJ databases">
        <authorList>
            <person name="Koepke M."/>
            <person name="Hujer S."/>
            <person name="Held C."/>
            <person name="Wiezer A."/>
            <person name="Liesegang H."/>
            <person name="Ehrenreich A."/>
            <person name="Gottschalk G."/>
            <person name="Duerre P."/>
        </authorList>
    </citation>
    <scope>NUCLEOTIDE SEQUENCE</scope>
    <source>
        <strain evidence="1">DSM 13528</strain>
    </source>
</reference>
<dbReference type="PATRIC" id="fig|748727.19.peg.119"/>
<keyword evidence="4" id="KW-1185">Reference proteome</keyword>
<dbReference type="Proteomes" id="UP000077020">
    <property type="component" value="Unassembled WGS sequence"/>
</dbReference>
<organism evidence="1 3">
    <name type="scientific">Clostridium ljungdahlii (strain ATCC 55383 / DSM 13528 / PETC)</name>
    <dbReference type="NCBI Taxonomy" id="748727"/>
    <lineage>
        <taxon>Bacteria</taxon>
        <taxon>Bacillati</taxon>
        <taxon>Bacillota</taxon>
        <taxon>Clostridia</taxon>
        <taxon>Eubacteriales</taxon>
        <taxon>Clostridiaceae</taxon>
        <taxon>Clostridium</taxon>
    </lineage>
</organism>
<dbReference type="KEGG" id="clj:CLJU_c35810"/>
<evidence type="ECO:0000313" key="1">
    <source>
        <dbReference type="EMBL" id="ADK16622.1"/>
    </source>
</evidence>